<protein>
    <submittedName>
        <fullName evidence="2">Uncharacterized protein</fullName>
    </submittedName>
</protein>
<dbReference type="EMBL" id="CP058601">
    <property type="protein sequence ID" value="QLG50605.1"/>
    <property type="molecule type" value="Genomic_DNA"/>
</dbReference>
<name>A0A7D5L3K8_9EURY</name>
<feature type="region of interest" description="Disordered" evidence="1">
    <location>
        <begin position="1"/>
        <end position="70"/>
    </location>
</feature>
<dbReference type="AlphaFoldDB" id="A0A7D5L3K8"/>
<accession>A0A7D5L3K8</accession>
<dbReference type="GeneID" id="56035235"/>
<organism evidence="2 3">
    <name type="scientific">Natrinema halophilum</name>
    <dbReference type="NCBI Taxonomy" id="1699371"/>
    <lineage>
        <taxon>Archaea</taxon>
        <taxon>Methanobacteriati</taxon>
        <taxon>Methanobacteriota</taxon>
        <taxon>Stenosarchaea group</taxon>
        <taxon>Halobacteria</taxon>
        <taxon>Halobacteriales</taxon>
        <taxon>Natrialbaceae</taxon>
        <taxon>Natrinema</taxon>
    </lineage>
</organism>
<feature type="compositionally biased region" description="Basic and acidic residues" evidence="1">
    <location>
        <begin position="10"/>
        <end position="20"/>
    </location>
</feature>
<reference evidence="2 3" key="1">
    <citation type="submission" date="2020-07" db="EMBL/GenBank/DDBJ databases">
        <authorList>
            <person name="Cui H."/>
        </authorList>
    </citation>
    <scope>NUCLEOTIDE SEQUENCE [LARGE SCALE GENOMIC DNA]</scope>
    <source>
        <strain evidence="2 3">YPL8</strain>
    </source>
</reference>
<evidence type="ECO:0000256" key="1">
    <source>
        <dbReference type="SAM" id="MobiDB-lite"/>
    </source>
</evidence>
<feature type="compositionally biased region" description="Acidic residues" evidence="1">
    <location>
        <begin position="42"/>
        <end position="61"/>
    </location>
</feature>
<dbReference type="RefSeq" id="WP_179263271.1">
    <property type="nucleotide sequence ID" value="NZ_CP058601.1"/>
</dbReference>
<sequence length="70" mass="7993">MQPVETSEPGTKKHEIRTDDFDLDQALSRLDTPDQTQREESTSEETAVDDSDDKSSDDENSLFDRLKSLF</sequence>
<dbReference type="Proteomes" id="UP000509241">
    <property type="component" value="Chromosome"/>
</dbReference>
<proteinExistence type="predicted"/>
<gene>
    <name evidence="2" type="ORF">HYG82_18050</name>
</gene>
<evidence type="ECO:0000313" key="2">
    <source>
        <dbReference type="EMBL" id="QLG50605.1"/>
    </source>
</evidence>
<dbReference type="KEGG" id="haly:HYG82_18050"/>
<keyword evidence="3" id="KW-1185">Reference proteome</keyword>
<evidence type="ECO:0000313" key="3">
    <source>
        <dbReference type="Proteomes" id="UP000509241"/>
    </source>
</evidence>